<organism evidence="1 2">
    <name type="scientific">Austropuccinia psidii MF-1</name>
    <dbReference type="NCBI Taxonomy" id="1389203"/>
    <lineage>
        <taxon>Eukaryota</taxon>
        <taxon>Fungi</taxon>
        <taxon>Dikarya</taxon>
        <taxon>Basidiomycota</taxon>
        <taxon>Pucciniomycotina</taxon>
        <taxon>Pucciniomycetes</taxon>
        <taxon>Pucciniales</taxon>
        <taxon>Sphaerophragmiaceae</taxon>
        <taxon>Austropuccinia</taxon>
    </lineage>
</organism>
<gene>
    <name evidence="1" type="ORF">O181_090024</name>
</gene>
<dbReference type="InterPro" id="IPR012337">
    <property type="entry name" value="RNaseH-like_sf"/>
</dbReference>
<sequence length="160" mass="18528">MDTALLIWNGVISWTGIFTNIISERDPKLTSELWTTLHQLFGKNLSFSTVHHPHNYVLAERMIQTLEDMVRRFCAFGLEFQYCDGFTHYWCTLLPALELAYKTSIHSSTKQIPAILGKGWNSILTQDSLRKDLVEIHPSASRFEVILEKSRNHAVRFMED</sequence>
<dbReference type="Proteomes" id="UP000765509">
    <property type="component" value="Unassembled WGS sequence"/>
</dbReference>
<protein>
    <submittedName>
        <fullName evidence="1">Uncharacterized protein</fullName>
    </submittedName>
</protein>
<dbReference type="InterPro" id="IPR050951">
    <property type="entry name" value="Retrovirus_Pol_polyprotein"/>
</dbReference>
<dbReference type="PANTHER" id="PTHR37984:SF15">
    <property type="entry name" value="INTEGRASE CATALYTIC DOMAIN-CONTAINING PROTEIN"/>
    <property type="match status" value="1"/>
</dbReference>
<dbReference type="Gene3D" id="3.30.420.10">
    <property type="entry name" value="Ribonuclease H-like superfamily/Ribonuclease H"/>
    <property type="match status" value="1"/>
</dbReference>
<dbReference type="SUPFAM" id="SSF53098">
    <property type="entry name" value="Ribonuclease H-like"/>
    <property type="match status" value="1"/>
</dbReference>
<dbReference type="GO" id="GO:0003676">
    <property type="term" value="F:nucleic acid binding"/>
    <property type="evidence" value="ECO:0007669"/>
    <property type="project" value="InterPro"/>
</dbReference>
<name>A0A9Q3P6F9_9BASI</name>
<reference evidence="1" key="1">
    <citation type="submission" date="2021-03" db="EMBL/GenBank/DDBJ databases">
        <title>Draft genome sequence of rust myrtle Austropuccinia psidii MF-1, a brazilian biotype.</title>
        <authorList>
            <person name="Quecine M.C."/>
            <person name="Pachon D.M.R."/>
            <person name="Bonatelli M.L."/>
            <person name="Correr F.H."/>
            <person name="Franceschini L.M."/>
            <person name="Leite T.F."/>
            <person name="Margarido G.R.A."/>
            <person name="Almeida C.A."/>
            <person name="Ferrarezi J.A."/>
            <person name="Labate C.A."/>
        </authorList>
    </citation>
    <scope>NUCLEOTIDE SEQUENCE</scope>
    <source>
        <strain evidence="1">MF-1</strain>
    </source>
</reference>
<comment type="caution">
    <text evidence="1">The sequence shown here is derived from an EMBL/GenBank/DDBJ whole genome shotgun (WGS) entry which is preliminary data.</text>
</comment>
<dbReference type="EMBL" id="AVOT02055840">
    <property type="protein sequence ID" value="MBW0550309.1"/>
    <property type="molecule type" value="Genomic_DNA"/>
</dbReference>
<dbReference type="InterPro" id="IPR036397">
    <property type="entry name" value="RNaseH_sf"/>
</dbReference>
<dbReference type="OrthoDB" id="3158924at2759"/>
<evidence type="ECO:0000313" key="1">
    <source>
        <dbReference type="EMBL" id="MBW0550309.1"/>
    </source>
</evidence>
<keyword evidence="2" id="KW-1185">Reference proteome</keyword>
<dbReference type="PANTHER" id="PTHR37984">
    <property type="entry name" value="PROTEIN CBG26694"/>
    <property type="match status" value="1"/>
</dbReference>
<dbReference type="AlphaFoldDB" id="A0A9Q3P6F9"/>
<accession>A0A9Q3P6F9</accession>
<proteinExistence type="predicted"/>
<evidence type="ECO:0000313" key="2">
    <source>
        <dbReference type="Proteomes" id="UP000765509"/>
    </source>
</evidence>